<accession>A0ABR4GDI6</accession>
<keyword evidence="1" id="KW-0732">Signal</keyword>
<organism evidence="2 3">
    <name type="scientific">Aspergillus keveii</name>
    <dbReference type="NCBI Taxonomy" id="714993"/>
    <lineage>
        <taxon>Eukaryota</taxon>
        <taxon>Fungi</taxon>
        <taxon>Dikarya</taxon>
        <taxon>Ascomycota</taxon>
        <taxon>Pezizomycotina</taxon>
        <taxon>Eurotiomycetes</taxon>
        <taxon>Eurotiomycetidae</taxon>
        <taxon>Eurotiales</taxon>
        <taxon>Aspergillaceae</taxon>
        <taxon>Aspergillus</taxon>
        <taxon>Aspergillus subgen. Nidulantes</taxon>
    </lineage>
</organism>
<name>A0ABR4GDI6_9EURO</name>
<feature type="chain" id="PRO_5046463200" description="Ecp2 effector protein domain-containing protein" evidence="1">
    <location>
        <begin position="22"/>
        <end position="186"/>
    </location>
</feature>
<feature type="signal peptide" evidence="1">
    <location>
        <begin position="1"/>
        <end position="21"/>
    </location>
</feature>
<evidence type="ECO:0000313" key="2">
    <source>
        <dbReference type="EMBL" id="KAL2797110.1"/>
    </source>
</evidence>
<reference evidence="2 3" key="1">
    <citation type="submission" date="2024-07" db="EMBL/GenBank/DDBJ databases">
        <title>Section-level genome sequencing and comparative genomics of Aspergillus sections Usti and Cavernicolus.</title>
        <authorList>
            <consortium name="Lawrence Berkeley National Laboratory"/>
            <person name="Nybo J.L."/>
            <person name="Vesth T.C."/>
            <person name="Theobald S."/>
            <person name="Frisvad J.C."/>
            <person name="Larsen T.O."/>
            <person name="Kjaerboelling I."/>
            <person name="Rothschild-Mancinelli K."/>
            <person name="Lyhne E.K."/>
            <person name="Kogle M.E."/>
            <person name="Barry K."/>
            <person name="Clum A."/>
            <person name="Na H."/>
            <person name="Ledsgaard L."/>
            <person name="Lin J."/>
            <person name="Lipzen A."/>
            <person name="Kuo A."/>
            <person name="Riley R."/>
            <person name="Mondo S."/>
            <person name="Labutti K."/>
            <person name="Haridas S."/>
            <person name="Pangalinan J."/>
            <person name="Salamov A.A."/>
            <person name="Simmons B.A."/>
            <person name="Magnuson J.K."/>
            <person name="Chen J."/>
            <person name="Drula E."/>
            <person name="Henrissat B."/>
            <person name="Wiebenga A."/>
            <person name="Lubbers R.J."/>
            <person name="Gomes A.C."/>
            <person name="Makela M.R."/>
            <person name="Stajich J."/>
            <person name="Grigoriev I.V."/>
            <person name="Mortensen U.H."/>
            <person name="De Vries R.P."/>
            <person name="Baker S.E."/>
            <person name="Andersen M.R."/>
        </authorList>
    </citation>
    <scope>NUCLEOTIDE SEQUENCE [LARGE SCALE GENOMIC DNA]</scope>
    <source>
        <strain evidence="2 3">CBS 209.92</strain>
    </source>
</reference>
<keyword evidence="3" id="KW-1185">Reference proteome</keyword>
<dbReference type="EMBL" id="JBFTWV010000021">
    <property type="protein sequence ID" value="KAL2797110.1"/>
    <property type="molecule type" value="Genomic_DNA"/>
</dbReference>
<comment type="caution">
    <text evidence="2">The sequence shown here is derived from an EMBL/GenBank/DDBJ whole genome shotgun (WGS) entry which is preliminary data.</text>
</comment>
<evidence type="ECO:0000313" key="3">
    <source>
        <dbReference type="Proteomes" id="UP001610563"/>
    </source>
</evidence>
<dbReference type="PANTHER" id="PTHR35605">
    <property type="entry name" value="ECP2 EFFECTOR PROTEIN DOMAIN-CONTAINING PROTEIN-RELATED"/>
    <property type="match status" value="1"/>
</dbReference>
<sequence>MRAFTMLLATLVALFAAIAIALPTEPADEIPAIINTDPKSSIPIEQLGFEIGIDFMGRPINPDLANSTEWAKKDSLTCNPAGYQIASKDAFIDGIKFLKKHDGKTSLVDGQCKWANCAAPSAAIWWCNTSGKEIKNSHKTIAKKAQKVIDKCKAEGTDPWGNKALAGIVEVDGKWKVMVIRDSHLC</sequence>
<protein>
    <recommendedName>
        <fullName evidence="4">Ecp2 effector protein domain-containing protein</fullName>
    </recommendedName>
</protein>
<dbReference type="PANTHER" id="PTHR35605:SF1">
    <property type="entry name" value="ECP2 EFFECTOR PROTEIN DOMAIN-CONTAINING PROTEIN-RELATED"/>
    <property type="match status" value="1"/>
</dbReference>
<proteinExistence type="predicted"/>
<dbReference type="Proteomes" id="UP001610563">
    <property type="component" value="Unassembled WGS sequence"/>
</dbReference>
<gene>
    <name evidence="2" type="ORF">BJX66DRAFT_112659</name>
</gene>
<evidence type="ECO:0008006" key="4">
    <source>
        <dbReference type="Google" id="ProtNLM"/>
    </source>
</evidence>
<evidence type="ECO:0000256" key="1">
    <source>
        <dbReference type="SAM" id="SignalP"/>
    </source>
</evidence>